<dbReference type="OrthoDB" id="370245at2"/>
<dbReference type="Proteomes" id="UP000016646">
    <property type="component" value="Unassembled WGS sequence"/>
</dbReference>
<keyword evidence="5 7" id="KW-1133">Transmembrane helix</keyword>
<reference evidence="11 12" key="1">
    <citation type="submission" date="2013-08" db="EMBL/GenBank/DDBJ databases">
        <authorList>
            <person name="Durkin A.S."/>
            <person name="Haft D.R."/>
            <person name="McCorrison J."/>
            <person name="Torralba M."/>
            <person name="Gillis M."/>
            <person name="Haft D.H."/>
            <person name="Methe B."/>
            <person name="Sutton G."/>
            <person name="Nelson K.E."/>
        </authorList>
    </citation>
    <scope>NUCLEOTIDE SEQUENCE [LARGE SCALE GENOMIC DNA]</scope>
    <source>
        <strain evidence="10 12">ATCC 35536</strain>
        <strain evidence="9 11">VPI DR56BR1116</strain>
    </source>
</reference>
<feature type="transmembrane region" description="Helical" evidence="7">
    <location>
        <begin position="188"/>
        <end position="209"/>
    </location>
</feature>
<evidence type="ECO:0000313" key="10">
    <source>
        <dbReference type="EMBL" id="ERK04781.1"/>
    </source>
</evidence>
<dbReference type="InterPro" id="IPR010656">
    <property type="entry name" value="DctM"/>
</dbReference>
<feature type="transmembrane region" description="Helical" evidence="7">
    <location>
        <begin position="152"/>
        <end position="176"/>
    </location>
</feature>
<sequence>MGLYLALFFIIFLLMGIPIAVSLGLTCVFASLMGPLSEFFAGVLSASDLYWDCSDIISELMQKTFNSSNGSALMAIPFFILAGNIMASGGVSKRLVGLAEAFLGHVTGGLALVATVASTFFGAVSGSAPATTAAIGGVMIKQMEESGYDPAFAGAVVAASGTIGLIIPPSLTMVLYGVSTGVSIGDLFIAGIVPGIIICLVLIIPEYVISKKRGYKSARKFTGAERWKSFKDAFFALMMPIIILGGIYCGIFTPTESAAVAVIYGIIVGIFIHKELHWRDIYKLVLKSARSTAVIMYLMITADILSYILVSYQIPQNLAASILTVSTNQIIVQMFMILILLVVGTFLNNSAAMVLLAPIFYPILISLNIDPLFFGIIMVISLAIGHNTPPVGLCLFVACDIGGVKLERLVKEVAPLVLVMILAVFVMNCFPQLILFLPNLLRR</sequence>
<organism evidence="9 11">
    <name type="scientific">Treponema socranskii subsp. socranskii VPI DR56BR1116 = ATCC 35536</name>
    <dbReference type="NCBI Taxonomy" id="1125725"/>
    <lineage>
        <taxon>Bacteria</taxon>
        <taxon>Pseudomonadati</taxon>
        <taxon>Spirochaetota</taxon>
        <taxon>Spirochaetia</taxon>
        <taxon>Spirochaetales</taxon>
        <taxon>Treponemataceae</taxon>
        <taxon>Treponema</taxon>
    </lineage>
</organism>
<evidence type="ECO:0000313" key="12">
    <source>
        <dbReference type="Proteomes" id="UP000016646"/>
    </source>
</evidence>
<accession>U1F7D6</accession>
<dbReference type="eggNOG" id="COG1593">
    <property type="taxonomic scope" value="Bacteria"/>
</dbReference>
<evidence type="ECO:0000313" key="11">
    <source>
        <dbReference type="Proteomes" id="UP000016412"/>
    </source>
</evidence>
<feature type="transmembrane region" description="Helical" evidence="7">
    <location>
        <begin position="413"/>
        <end position="437"/>
    </location>
</feature>
<evidence type="ECO:0000256" key="5">
    <source>
        <dbReference type="ARBA" id="ARBA00022989"/>
    </source>
</evidence>
<dbReference type="EMBL" id="AUZJ01000054">
    <property type="protein sequence ID" value="ERF59912.1"/>
    <property type="molecule type" value="Genomic_DNA"/>
</dbReference>
<feature type="transmembrane region" description="Helical" evidence="7">
    <location>
        <begin position="359"/>
        <end position="384"/>
    </location>
</feature>
<evidence type="ECO:0000256" key="3">
    <source>
        <dbReference type="ARBA" id="ARBA00022519"/>
    </source>
</evidence>
<feature type="transmembrane region" description="Helical" evidence="7">
    <location>
        <begin position="230"/>
        <end position="251"/>
    </location>
</feature>
<dbReference type="NCBIfam" id="TIGR00786">
    <property type="entry name" value="dctM"/>
    <property type="match status" value="1"/>
</dbReference>
<dbReference type="AlphaFoldDB" id="U1F7D6"/>
<dbReference type="GO" id="GO:0022857">
    <property type="term" value="F:transmembrane transporter activity"/>
    <property type="evidence" value="ECO:0007669"/>
    <property type="project" value="TreeGrafter"/>
</dbReference>
<evidence type="ECO:0000256" key="6">
    <source>
        <dbReference type="ARBA" id="ARBA00023136"/>
    </source>
</evidence>
<feature type="domain" description="TRAP C4-dicarboxylate transport system permease DctM subunit" evidence="8">
    <location>
        <begin position="8"/>
        <end position="433"/>
    </location>
</feature>
<evidence type="ECO:0000259" key="8">
    <source>
        <dbReference type="Pfam" id="PF06808"/>
    </source>
</evidence>
<keyword evidence="6 7" id="KW-0472">Membrane</keyword>
<comment type="caution">
    <text evidence="9">The sequence shown here is derived from an EMBL/GenBank/DDBJ whole genome shotgun (WGS) entry which is preliminary data.</text>
</comment>
<keyword evidence="12" id="KW-1185">Reference proteome</keyword>
<evidence type="ECO:0000256" key="4">
    <source>
        <dbReference type="ARBA" id="ARBA00022692"/>
    </source>
</evidence>
<evidence type="ECO:0000313" key="9">
    <source>
        <dbReference type="EMBL" id="ERF59912.1"/>
    </source>
</evidence>
<comment type="subcellular location">
    <subcellularLocation>
        <location evidence="1">Cell inner membrane</location>
        <topology evidence="1">Multi-pass membrane protein</topology>
    </subcellularLocation>
</comment>
<feature type="transmembrane region" description="Helical" evidence="7">
    <location>
        <begin position="330"/>
        <end position="347"/>
    </location>
</feature>
<feature type="transmembrane region" description="Helical" evidence="7">
    <location>
        <begin position="257"/>
        <end position="273"/>
    </location>
</feature>
<feature type="transmembrane region" description="Helical" evidence="7">
    <location>
        <begin position="111"/>
        <end position="140"/>
    </location>
</feature>
<keyword evidence="3" id="KW-0997">Cell inner membrane</keyword>
<proteinExistence type="predicted"/>
<dbReference type="PANTHER" id="PTHR33362">
    <property type="entry name" value="SIALIC ACID TRAP TRANSPORTER PERMEASE PROTEIN SIAT-RELATED"/>
    <property type="match status" value="1"/>
</dbReference>
<dbReference type="Proteomes" id="UP000016412">
    <property type="component" value="Unassembled WGS sequence"/>
</dbReference>
<dbReference type="PATRIC" id="fig|1125725.3.peg.2114"/>
<evidence type="ECO:0000256" key="1">
    <source>
        <dbReference type="ARBA" id="ARBA00004429"/>
    </source>
</evidence>
<dbReference type="PANTHER" id="PTHR33362:SF5">
    <property type="entry name" value="C4-DICARBOXYLATE TRAP TRANSPORTER LARGE PERMEASE PROTEIN DCTM"/>
    <property type="match status" value="1"/>
</dbReference>
<feature type="transmembrane region" description="Helical" evidence="7">
    <location>
        <begin position="294"/>
        <end position="310"/>
    </location>
</feature>
<dbReference type="InterPro" id="IPR004681">
    <property type="entry name" value="TRAP_DctM"/>
</dbReference>
<name>U1F7D6_TRESO</name>
<dbReference type="RefSeq" id="WP_021331107.1">
    <property type="nucleotide sequence ID" value="NZ_AUZJ01000054.1"/>
</dbReference>
<gene>
    <name evidence="10" type="ORF">HMPREF0860_2453</name>
    <name evidence="9" type="ORF">HMPREF1325_0623</name>
</gene>
<keyword evidence="4 7" id="KW-0812">Transmembrane</keyword>
<feature type="transmembrane region" description="Helical" evidence="7">
    <location>
        <begin position="72"/>
        <end position="91"/>
    </location>
</feature>
<dbReference type="STRING" id="1125725.HMPREF1325_0623"/>
<protein>
    <submittedName>
        <fullName evidence="9">TRAP transporter, DctM subunit</fullName>
    </submittedName>
</protein>
<dbReference type="GO" id="GO:0005886">
    <property type="term" value="C:plasma membrane"/>
    <property type="evidence" value="ECO:0007669"/>
    <property type="project" value="UniProtKB-SubCell"/>
</dbReference>
<evidence type="ECO:0000256" key="7">
    <source>
        <dbReference type="SAM" id="Phobius"/>
    </source>
</evidence>
<dbReference type="PIRSF" id="PIRSF006066">
    <property type="entry name" value="HI0050"/>
    <property type="match status" value="1"/>
</dbReference>
<dbReference type="EMBL" id="AVQI01000013">
    <property type="protein sequence ID" value="ERK04781.1"/>
    <property type="molecule type" value="Genomic_DNA"/>
</dbReference>
<dbReference type="Pfam" id="PF06808">
    <property type="entry name" value="DctM"/>
    <property type="match status" value="1"/>
</dbReference>
<evidence type="ECO:0000256" key="2">
    <source>
        <dbReference type="ARBA" id="ARBA00022475"/>
    </source>
</evidence>
<keyword evidence="2" id="KW-1003">Cell membrane</keyword>